<evidence type="ECO:0000256" key="7">
    <source>
        <dbReference type="ARBA" id="ARBA00022927"/>
    </source>
</evidence>
<evidence type="ECO:0000256" key="2">
    <source>
        <dbReference type="ARBA" id="ARBA00006555"/>
    </source>
</evidence>
<feature type="domain" description="TonB C-terminal" evidence="11">
    <location>
        <begin position="189"/>
        <end position="280"/>
    </location>
</feature>
<evidence type="ECO:0000256" key="1">
    <source>
        <dbReference type="ARBA" id="ARBA00004383"/>
    </source>
</evidence>
<dbReference type="InterPro" id="IPR006260">
    <property type="entry name" value="TonB/TolA_C"/>
</dbReference>
<dbReference type="PRINTS" id="PR01374">
    <property type="entry name" value="TONBPROTEIN"/>
</dbReference>
<dbReference type="Gene3D" id="3.30.1150.10">
    <property type="match status" value="1"/>
</dbReference>
<evidence type="ECO:0000256" key="9">
    <source>
        <dbReference type="ARBA" id="ARBA00023136"/>
    </source>
</evidence>
<dbReference type="InterPro" id="IPR037682">
    <property type="entry name" value="TonB_C"/>
</dbReference>
<dbReference type="Pfam" id="PF03544">
    <property type="entry name" value="TonB_C"/>
    <property type="match status" value="1"/>
</dbReference>
<evidence type="ECO:0000256" key="10">
    <source>
        <dbReference type="SAM" id="Phobius"/>
    </source>
</evidence>
<keyword evidence="13" id="KW-1185">Reference proteome</keyword>
<keyword evidence="7" id="KW-0653">Protein transport</keyword>
<keyword evidence="4" id="KW-1003">Cell membrane</keyword>
<dbReference type="SUPFAM" id="SSF74653">
    <property type="entry name" value="TolA/TonB C-terminal domain"/>
    <property type="match status" value="1"/>
</dbReference>
<evidence type="ECO:0000313" key="12">
    <source>
        <dbReference type="EMBL" id="AFK04262.1"/>
    </source>
</evidence>
<keyword evidence="6 10" id="KW-0812">Transmembrane</keyword>
<keyword evidence="9 10" id="KW-0472">Membrane</keyword>
<evidence type="ECO:0000256" key="8">
    <source>
        <dbReference type="ARBA" id="ARBA00022989"/>
    </source>
</evidence>
<keyword evidence="3" id="KW-0813">Transport</keyword>
<dbReference type="InterPro" id="IPR051045">
    <property type="entry name" value="TonB-dependent_transducer"/>
</dbReference>
<name>A0ABN4APH7_EMTOG</name>
<feature type="transmembrane region" description="Helical" evidence="10">
    <location>
        <begin position="47"/>
        <end position="65"/>
    </location>
</feature>
<proteinExistence type="inferred from homology"/>
<dbReference type="RefSeq" id="WP_015029956.1">
    <property type="nucleotide sequence ID" value="NC_018748.1"/>
</dbReference>
<dbReference type="PROSITE" id="PS52015">
    <property type="entry name" value="TONB_CTD"/>
    <property type="match status" value="1"/>
</dbReference>
<accession>A0ABN4APH7</accession>
<keyword evidence="5" id="KW-0997">Cell inner membrane</keyword>
<dbReference type="PANTHER" id="PTHR33446">
    <property type="entry name" value="PROTEIN TONB-RELATED"/>
    <property type="match status" value="1"/>
</dbReference>
<sequence>MKSHTHGEASIATLVPSTLDDIVFEQRNKDYGAYEIRTNYSQNLNRALFIGVGCFGLMLLTNFIFARQKDKTEDIVTVDLNAQRLPDEPLPALEKPKEEEPPKPVEQVKSIAFLVPEVVEETDNEIPPPDYNSMENAIISNKTQDGVETDEIAAAPPTEIKTTEKAIIELPEEDNTAFLTVEVQPSFIGGNSEMYKFLSKNLKYPSAAQRANIQGKVFLSFIVEKDGSITDIETMKGIGFGCDEEAIRVVKLMPKWIAGKQNGRNVRVKFTIPVFFKLDD</sequence>
<keyword evidence="8 10" id="KW-1133">Transmembrane helix</keyword>
<evidence type="ECO:0000256" key="4">
    <source>
        <dbReference type="ARBA" id="ARBA00022475"/>
    </source>
</evidence>
<organism evidence="12 13">
    <name type="scientific">Emticicia oligotrophica (strain DSM 17448 / CIP 109782 / MTCC 6937 / GPTSA100-15)</name>
    <dbReference type="NCBI Taxonomy" id="929562"/>
    <lineage>
        <taxon>Bacteria</taxon>
        <taxon>Pseudomonadati</taxon>
        <taxon>Bacteroidota</taxon>
        <taxon>Cytophagia</taxon>
        <taxon>Cytophagales</taxon>
        <taxon>Leadbetterellaceae</taxon>
        <taxon>Emticicia</taxon>
    </lineage>
</organism>
<comment type="subcellular location">
    <subcellularLocation>
        <location evidence="1">Cell inner membrane</location>
        <topology evidence="1">Single-pass membrane protein</topology>
        <orientation evidence="1">Periplasmic side</orientation>
    </subcellularLocation>
</comment>
<dbReference type="InterPro" id="IPR003538">
    <property type="entry name" value="TonB"/>
</dbReference>
<evidence type="ECO:0000256" key="6">
    <source>
        <dbReference type="ARBA" id="ARBA00022692"/>
    </source>
</evidence>
<gene>
    <name evidence="12" type="ordered locus">Emtol_3129</name>
</gene>
<reference evidence="12 13" key="1">
    <citation type="submission" date="2011-07" db="EMBL/GenBank/DDBJ databases">
        <title>The complete genome of chromosome of Emticicia oligotrophica DSM 17448.</title>
        <authorList>
            <consortium name="US DOE Joint Genome Institute (JGI-PGF)"/>
            <person name="Lucas S."/>
            <person name="Han J."/>
            <person name="Lapidus A."/>
            <person name="Bruce D."/>
            <person name="Goodwin L."/>
            <person name="Pitluck S."/>
            <person name="Peters L."/>
            <person name="Kyrpides N."/>
            <person name="Mavromatis K."/>
            <person name="Ivanova N."/>
            <person name="Ovchinnikova G."/>
            <person name="Teshima H."/>
            <person name="Detter J.C."/>
            <person name="Tapia R."/>
            <person name="Han C."/>
            <person name="Land M."/>
            <person name="Hauser L."/>
            <person name="Markowitz V."/>
            <person name="Cheng J.-F."/>
            <person name="Hugenholtz P."/>
            <person name="Woyke T."/>
            <person name="Wu D."/>
            <person name="Tindall B."/>
            <person name="Pomrenke H."/>
            <person name="Brambilla E."/>
            <person name="Klenk H.-P."/>
            <person name="Eisen J.A."/>
        </authorList>
    </citation>
    <scope>NUCLEOTIDE SEQUENCE [LARGE SCALE GENOMIC DNA]</scope>
    <source>
        <strain evidence="12 13">DSM 17448</strain>
    </source>
</reference>
<evidence type="ECO:0000259" key="11">
    <source>
        <dbReference type="PROSITE" id="PS52015"/>
    </source>
</evidence>
<dbReference type="EMBL" id="CP002961">
    <property type="protein sequence ID" value="AFK04262.1"/>
    <property type="molecule type" value="Genomic_DNA"/>
</dbReference>
<evidence type="ECO:0000256" key="3">
    <source>
        <dbReference type="ARBA" id="ARBA00022448"/>
    </source>
</evidence>
<comment type="similarity">
    <text evidence="2">Belongs to the TonB family.</text>
</comment>
<evidence type="ECO:0000256" key="5">
    <source>
        <dbReference type="ARBA" id="ARBA00022519"/>
    </source>
</evidence>
<dbReference type="PANTHER" id="PTHR33446:SF2">
    <property type="entry name" value="PROTEIN TONB"/>
    <property type="match status" value="1"/>
</dbReference>
<dbReference type="NCBIfam" id="TIGR01352">
    <property type="entry name" value="tonB_Cterm"/>
    <property type="match status" value="1"/>
</dbReference>
<dbReference type="Proteomes" id="UP000002875">
    <property type="component" value="Chromosome"/>
</dbReference>
<evidence type="ECO:0000313" key="13">
    <source>
        <dbReference type="Proteomes" id="UP000002875"/>
    </source>
</evidence>
<protein>
    <submittedName>
        <fullName evidence="12">TonB family protein</fullName>
    </submittedName>
</protein>